<feature type="compositionally biased region" description="Polar residues" evidence="1">
    <location>
        <begin position="628"/>
        <end position="637"/>
    </location>
</feature>
<feature type="region of interest" description="Disordered" evidence="1">
    <location>
        <begin position="410"/>
        <end position="433"/>
    </location>
</feature>
<evidence type="ECO:0000256" key="1">
    <source>
        <dbReference type="SAM" id="MobiDB-lite"/>
    </source>
</evidence>
<sequence>MAEVCFRDVTILHTDQDKEWCQYLHKHFLLDKLSIHTLNVTTLDYKHPPEIEVAIRESHVVVLVATAHMMDYMEAQADWFANMIREKRNSNLTTVMAALIALSPDECTSVLKGSSYVTDPSEEYKMVDVDVTGANIKQVIEEILEHRDKNYAKRPRKLSPTVTVLPTSINGSGDKVALLFPEELKGVVTVNFKGIKEEVSTKKVNPYSVTFVVPDVVGEKVGMQVNVDGNRVKRCHLYNRAMGLNTTSVEFMCQSFGVSSKEELDKKLANNFNTSICGDSKANKIFDEVMSSSLTDCRIASSNKYPTILHWAAANGLSELCSALLSSVSASAAACNIDNCEGRDPAELARVNGHQDLYDLLFDFALPQRITEETKEIADTWDLYVQCISTKPELASNSSDVYEIMHPKQSSPLTSIQPVKPSKPPLPATPPPAVKKPIEQASTNEDLYIQPDDFYPLPASPAENKVTLSRGAVGSRSQTELIRIQEEVKNGTFSIDDAERLFRSWKERYETGNAVSFKDRQNALQALRSDHNKTLQALKPMQPKKTKKLEHEDSFNADISEPFALRTPNKYHPVGRDSNTSIASSLSTVSRTSTDSGRDSADSRYFSSSDDYEFNGNIGRPPLVPRRSITSETSLTPNEDKRASMRDMYIQLGDYGEVEQLAPPPLPPPRITLERPTTIKVTTGRPAPESSKPLPPPTKPKSFKR</sequence>
<dbReference type="GO" id="GO:0005102">
    <property type="term" value="F:signaling receptor binding"/>
    <property type="evidence" value="ECO:0007669"/>
    <property type="project" value="TreeGrafter"/>
</dbReference>
<dbReference type="SUPFAM" id="SSF48403">
    <property type="entry name" value="Ankyrin repeat"/>
    <property type="match status" value="1"/>
</dbReference>
<dbReference type="InterPro" id="IPR036770">
    <property type="entry name" value="Ankyrin_rpt-contain_sf"/>
</dbReference>
<proteinExistence type="predicted"/>
<accession>A0A9W2ZPD5</accession>
<evidence type="ECO:0000313" key="7">
    <source>
        <dbReference type="RefSeq" id="XP_055876903.1"/>
    </source>
</evidence>
<dbReference type="RefSeq" id="XP_055876900.1">
    <property type="nucleotide sequence ID" value="XM_056020925.1"/>
</dbReference>
<evidence type="ECO:0000313" key="3">
    <source>
        <dbReference type="Proteomes" id="UP001165740"/>
    </source>
</evidence>
<dbReference type="InterPro" id="IPR017893">
    <property type="entry name" value="DBB_domain"/>
</dbReference>
<dbReference type="OMA" id="GRCDPMH"/>
<dbReference type="InterPro" id="IPR052446">
    <property type="entry name" value="B-cell_PI3K-Signaling_Adptrs"/>
</dbReference>
<dbReference type="SMART" id="SM01282">
    <property type="entry name" value="DBB"/>
    <property type="match status" value="1"/>
</dbReference>
<feature type="region of interest" description="Disordered" evidence="1">
    <location>
        <begin position="656"/>
        <end position="705"/>
    </location>
</feature>
<evidence type="ECO:0000313" key="4">
    <source>
        <dbReference type="RefSeq" id="XP_055876899.1"/>
    </source>
</evidence>
<dbReference type="RefSeq" id="XP_055876903.1">
    <property type="nucleotide sequence ID" value="XM_056020928.1"/>
</dbReference>
<dbReference type="PANTHER" id="PTHR16267">
    <property type="entry name" value="BANK1/PIK3AP1 FAMILY MEMBER"/>
    <property type="match status" value="1"/>
</dbReference>
<dbReference type="RefSeq" id="XP_055876899.1">
    <property type="nucleotide sequence ID" value="XM_056020924.1"/>
</dbReference>
<evidence type="ECO:0000313" key="8">
    <source>
        <dbReference type="RefSeq" id="XP_055876904.1"/>
    </source>
</evidence>
<dbReference type="GeneID" id="106066005"/>
<dbReference type="Proteomes" id="UP001165740">
    <property type="component" value="Chromosome 2"/>
</dbReference>
<dbReference type="RefSeq" id="XP_055876901.1">
    <property type="nucleotide sequence ID" value="XM_056020926.1"/>
</dbReference>
<reference evidence="4 5" key="1">
    <citation type="submission" date="2025-04" db="UniProtKB">
        <authorList>
            <consortium name="RefSeq"/>
        </authorList>
    </citation>
    <scope>IDENTIFICATION</scope>
</reference>
<evidence type="ECO:0000259" key="2">
    <source>
        <dbReference type="SMART" id="SM01282"/>
    </source>
</evidence>
<feature type="compositionally biased region" description="Pro residues" evidence="1">
    <location>
        <begin position="421"/>
        <end position="433"/>
    </location>
</feature>
<evidence type="ECO:0000313" key="6">
    <source>
        <dbReference type="RefSeq" id="XP_055876901.1"/>
    </source>
</evidence>
<dbReference type="PANTHER" id="PTHR16267:SF11">
    <property type="entry name" value="STUMPS, ISOFORM E"/>
    <property type="match status" value="1"/>
</dbReference>
<dbReference type="AlphaFoldDB" id="A0A9W2ZPD5"/>
<feature type="region of interest" description="Disordered" evidence="1">
    <location>
        <begin position="564"/>
        <end position="644"/>
    </location>
</feature>
<organism evidence="3 6">
    <name type="scientific">Biomphalaria glabrata</name>
    <name type="common">Bloodfluke planorb</name>
    <name type="synonym">Freshwater snail</name>
    <dbReference type="NCBI Taxonomy" id="6526"/>
    <lineage>
        <taxon>Eukaryota</taxon>
        <taxon>Metazoa</taxon>
        <taxon>Spiralia</taxon>
        <taxon>Lophotrochozoa</taxon>
        <taxon>Mollusca</taxon>
        <taxon>Gastropoda</taxon>
        <taxon>Heterobranchia</taxon>
        <taxon>Euthyneura</taxon>
        <taxon>Panpulmonata</taxon>
        <taxon>Hygrophila</taxon>
        <taxon>Lymnaeoidea</taxon>
        <taxon>Planorbidae</taxon>
        <taxon>Biomphalaria</taxon>
    </lineage>
</organism>
<dbReference type="InterPro" id="IPR035897">
    <property type="entry name" value="Toll_tir_struct_dom_sf"/>
</dbReference>
<feature type="domain" description="DBB" evidence="2">
    <location>
        <begin position="162"/>
        <end position="280"/>
    </location>
</feature>
<protein>
    <submittedName>
        <fullName evidence="4 5">Uncharacterized protein LOC106066005 isoform X1</fullName>
    </submittedName>
</protein>
<dbReference type="OrthoDB" id="6141795at2759"/>
<evidence type="ECO:0000313" key="5">
    <source>
        <dbReference type="RefSeq" id="XP_055876900.1"/>
    </source>
</evidence>
<gene>
    <name evidence="4 5 6 7 8" type="primary">LOC106066005</name>
</gene>
<dbReference type="Pfam" id="PF14545">
    <property type="entry name" value="DBB"/>
    <property type="match status" value="1"/>
</dbReference>
<dbReference type="RefSeq" id="XP_055876904.1">
    <property type="nucleotide sequence ID" value="XM_056020929.1"/>
</dbReference>
<name>A0A9W2ZPD5_BIOGL</name>
<dbReference type="Gene3D" id="1.25.40.20">
    <property type="entry name" value="Ankyrin repeat-containing domain"/>
    <property type="match status" value="1"/>
</dbReference>
<keyword evidence="3" id="KW-1185">Reference proteome</keyword>
<feature type="compositionally biased region" description="Polar residues" evidence="1">
    <location>
        <begin position="577"/>
        <end position="595"/>
    </location>
</feature>
<dbReference type="Gene3D" id="3.40.50.10140">
    <property type="entry name" value="Toll/interleukin-1 receptor homology (TIR) domain"/>
    <property type="match status" value="1"/>
</dbReference>